<dbReference type="PANTHER" id="PTHR47064">
    <property type="entry name" value="PUTATIVE (AFU_ORTHOLOGUE AFUA_1G08990)-RELATED"/>
    <property type="match status" value="1"/>
</dbReference>
<dbReference type="Gene3D" id="2.120.10.30">
    <property type="entry name" value="TolB, C-terminal domain"/>
    <property type="match status" value="1"/>
</dbReference>
<reference evidence="2 3" key="1">
    <citation type="journal article" date="2016" name="Proc. Natl. Acad. Sci. U.S.A.">
        <title>Comparative genomics of biotechnologically important yeasts.</title>
        <authorList>
            <person name="Riley R."/>
            <person name="Haridas S."/>
            <person name="Wolfe K.H."/>
            <person name="Lopes M.R."/>
            <person name="Hittinger C.T."/>
            <person name="Goeker M."/>
            <person name="Salamov A.A."/>
            <person name="Wisecaver J.H."/>
            <person name="Long T.M."/>
            <person name="Calvey C.H."/>
            <person name="Aerts A.L."/>
            <person name="Barry K.W."/>
            <person name="Choi C."/>
            <person name="Clum A."/>
            <person name="Coughlan A.Y."/>
            <person name="Deshpande S."/>
            <person name="Douglass A.P."/>
            <person name="Hanson S.J."/>
            <person name="Klenk H.-P."/>
            <person name="LaButti K.M."/>
            <person name="Lapidus A."/>
            <person name="Lindquist E.A."/>
            <person name="Lipzen A.M."/>
            <person name="Meier-Kolthoff J.P."/>
            <person name="Ohm R.A."/>
            <person name="Otillar R.P."/>
            <person name="Pangilinan J.L."/>
            <person name="Peng Y."/>
            <person name="Rokas A."/>
            <person name="Rosa C.A."/>
            <person name="Scheuner C."/>
            <person name="Sibirny A.A."/>
            <person name="Slot J.C."/>
            <person name="Stielow J.B."/>
            <person name="Sun H."/>
            <person name="Kurtzman C.P."/>
            <person name="Blackwell M."/>
            <person name="Grigoriev I.V."/>
            <person name="Jeffries T.W."/>
        </authorList>
    </citation>
    <scope>NUCLEOTIDE SEQUENCE [LARGE SCALE GENOMIC DNA]</scope>
    <source>
        <strain evidence="2 3">NRRL Y-11557</strain>
    </source>
</reference>
<dbReference type="InterPro" id="IPR011042">
    <property type="entry name" value="6-blade_b-propeller_TolB-like"/>
</dbReference>
<keyword evidence="3" id="KW-1185">Reference proteome</keyword>
<dbReference type="SUPFAM" id="SSF63829">
    <property type="entry name" value="Calcium-dependent phosphotriesterase"/>
    <property type="match status" value="1"/>
</dbReference>
<dbReference type="AlphaFoldDB" id="A0A1E3QGQ0"/>
<dbReference type="STRING" id="675824.A0A1E3QGQ0"/>
<organism evidence="2 3">
    <name type="scientific">Lipomyces starkeyi NRRL Y-11557</name>
    <dbReference type="NCBI Taxonomy" id="675824"/>
    <lineage>
        <taxon>Eukaryota</taxon>
        <taxon>Fungi</taxon>
        <taxon>Dikarya</taxon>
        <taxon>Ascomycota</taxon>
        <taxon>Saccharomycotina</taxon>
        <taxon>Lipomycetes</taxon>
        <taxon>Lipomycetales</taxon>
        <taxon>Lipomycetaceae</taxon>
        <taxon>Lipomyces</taxon>
    </lineage>
</organism>
<evidence type="ECO:0000313" key="3">
    <source>
        <dbReference type="Proteomes" id="UP000094385"/>
    </source>
</evidence>
<name>A0A1E3QGQ0_LIPST</name>
<feature type="domain" description="SMP-30/Gluconolactonase/LRE-like region" evidence="1">
    <location>
        <begin position="185"/>
        <end position="366"/>
    </location>
</feature>
<gene>
    <name evidence="2" type="ORF">LIPSTDRAFT_67803</name>
</gene>
<accession>A0A1E3QGQ0</accession>
<dbReference type="Proteomes" id="UP000094385">
    <property type="component" value="Unassembled WGS sequence"/>
</dbReference>
<dbReference type="PANTHER" id="PTHR47064:SF2">
    <property type="entry name" value="SMP-30_GLUCONOLACTONASE_LRE-LIKE REGION DOMAIN-CONTAINING PROTEIN-RELATED"/>
    <property type="match status" value="1"/>
</dbReference>
<dbReference type="EMBL" id="KV454289">
    <property type="protein sequence ID" value="ODQ76810.1"/>
    <property type="molecule type" value="Genomic_DNA"/>
</dbReference>
<evidence type="ECO:0000259" key="1">
    <source>
        <dbReference type="Pfam" id="PF08450"/>
    </source>
</evidence>
<proteinExistence type="predicted"/>
<dbReference type="Pfam" id="PF08450">
    <property type="entry name" value="SGL"/>
    <property type="match status" value="1"/>
</dbReference>
<dbReference type="InterPro" id="IPR052988">
    <property type="entry name" value="Oryzine_lactonohydrolase"/>
</dbReference>
<dbReference type="OrthoDB" id="423498at2759"/>
<protein>
    <recommendedName>
        <fullName evidence="1">SMP-30/Gluconolactonase/LRE-like region domain-containing protein</fullName>
    </recommendedName>
</protein>
<dbReference type="InterPro" id="IPR013658">
    <property type="entry name" value="SGL"/>
</dbReference>
<sequence>MPATTLPSNVQLVDADRNAVLTNFPERGAEPPSWSSSAAKQSAYHICLATKDDSAVQPFVVYQPEFIDILGSSPVLRVVAEEKKFPFAHEAGIWIPKTREVFFTSNQFYPEDGARKKISISKISVPKSPDGEYKWEVVSPTPDILTGNGGVNYGEGALFCSQGQGNIPGGLIYMDIKPPYATKILLNHFHGRPFNAPNDVVVLPLDGSVWFTDPNYGVLQGLRAKEKLPNQVYAYDPKNGSLRAVADGFSRPNGIAFSHDYKVCYITDTDAYDGVGGIIDHALATIYAYDVVKSAGSTKPDRPYVLVNRRVFAFTDCGAPDGIKIDLEGNVYSGCLDGVQVWNSDGILIGKILVPGGVANFCFTDPGVLLLLNEHRIYEARIRAVGSLVRE</sequence>
<evidence type="ECO:0000313" key="2">
    <source>
        <dbReference type="EMBL" id="ODQ76810.1"/>
    </source>
</evidence>